<sequence length="71" mass="7951">MGGRRVCSSRRDFLNQFVSSSRTGPCSCSLLWRSLARAVSSANLISQRATLKTRHEEISTHAHQQLSSIFE</sequence>
<dbReference type="EMBL" id="JAHRIQ010003741">
    <property type="protein sequence ID" value="MEQ2222595.1"/>
    <property type="molecule type" value="Genomic_DNA"/>
</dbReference>
<gene>
    <name evidence="1" type="ORF">ILYODFUR_027927</name>
</gene>
<feature type="non-terminal residue" evidence="1">
    <location>
        <position position="71"/>
    </location>
</feature>
<proteinExistence type="predicted"/>
<comment type="caution">
    <text evidence="1">The sequence shown here is derived from an EMBL/GenBank/DDBJ whole genome shotgun (WGS) entry which is preliminary data.</text>
</comment>
<keyword evidence="2" id="KW-1185">Reference proteome</keyword>
<name>A0ABV0SPU3_9TELE</name>
<evidence type="ECO:0000313" key="2">
    <source>
        <dbReference type="Proteomes" id="UP001482620"/>
    </source>
</evidence>
<protein>
    <submittedName>
        <fullName evidence="1">Uncharacterized protein</fullName>
    </submittedName>
</protein>
<reference evidence="1 2" key="1">
    <citation type="submission" date="2021-06" db="EMBL/GenBank/DDBJ databases">
        <authorList>
            <person name="Palmer J.M."/>
        </authorList>
    </citation>
    <scope>NUCLEOTIDE SEQUENCE [LARGE SCALE GENOMIC DNA]</scope>
    <source>
        <strain evidence="2">if_2019</strain>
        <tissue evidence="1">Muscle</tissue>
    </source>
</reference>
<organism evidence="1 2">
    <name type="scientific">Ilyodon furcidens</name>
    <name type="common">goldbreast splitfin</name>
    <dbReference type="NCBI Taxonomy" id="33524"/>
    <lineage>
        <taxon>Eukaryota</taxon>
        <taxon>Metazoa</taxon>
        <taxon>Chordata</taxon>
        <taxon>Craniata</taxon>
        <taxon>Vertebrata</taxon>
        <taxon>Euteleostomi</taxon>
        <taxon>Actinopterygii</taxon>
        <taxon>Neopterygii</taxon>
        <taxon>Teleostei</taxon>
        <taxon>Neoteleostei</taxon>
        <taxon>Acanthomorphata</taxon>
        <taxon>Ovalentaria</taxon>
        <taxon>Atherinomorphae</taxon>
        <taxon>Cyprinodontiformes</taxon>
        <taxon>Goodeidae</taxon>
        <taxon>Ilyodon</taxon>
    </lineage>
</organism>
<dbReference type="Proteomes" id="UP001482620">
    <property type="component" value="Unassembled WGS sequence"/>
</dbReference>
<accession>A0ABV0SPU3</accession>
<evidence type="ECO:0000313" key="1">
    <source>
        <dbReference type="EMBL" id="MEQ2222595.1"/>
    </source>
</evidence>